<evidence type="ECO:0000313" key="1">
    <source>
        <dbReference type="EMBL" id="KAK7105978.1"/>
    </source>
</evidence>
<protein>
    <recommendedName>
        <fullName evidence="3">Reverse transcriptase domain-containing protein</fullName>
    </recommendedName>
</protein>
<name>A0AAN9GEF9_9CAEN</name>
<reference evidence="1 2" key="1">
    <citation type="submission" date="2024-02" db="EMBL/GenBank/DDBJ databases">
        <title>Chromosome-scale genome assembly of the rough periwinkle Littorina saxatilis.</title>
        <authorList>
            <person name="De Jode A."/>
            <person name="Faria R."/>
            <person name="Formenti G."/>
            <person name="Sims Y."/>
            <person name="Smith T.P."/>
            <person name="Tracey A."/>
            <person name="Wood J.M.D."/>
            <person name="Zagrodzka Z.B."/>
            <person name="Johannesson K."/>
            <person name="Butlin R.K."/>
            <person name="Leder E.H."/>
        </authorList>
    </citation>
    <scope>NUCLEOTIDE SEQUENCE [LARGE SCALE GENOMIC DNA]</scope>
    <source>
        <strain evidence="1">Snail1</strain>
        <tissue evidence="1">Muscle</tissue>
    </source>
</reference>
<sequence>MDNIVVNEKGILKLLEDLKPNKATGPDSIPAFLLKIGAEELSPVLKRLFLLSINQGQVPKEWKEAWVTPIFKKGDKHQPANYRPVSLTSIVCKILEHIINSNIMNHLDRLKILTDAQHGFRKSRSCETQLIVTVHDIAKCLADGDQGPVSYTRS</sequence>
<dbReference type="Proteomes" id="UP001374579">
    <property type="component" value="Unassembled WGS sequence"/>
</dbReference>
<evidence type="ECO:0000313" key="2">
    <source>
        <dbReference type="Proteomes" id="UP001374579"/>
    </source>
</evidence>
<evidence type="ECO:0008006" key="3">
    <source>
        <dbReference type="Google" id="ProtNLM"/>
    </source>
</evidence>
<dbReference type="PANTHER" id="PTHR33395">
    <property type="entry name" value="TRANSCRIPTASE, PUTATIVE-RELATED-RELATED"/>
    <property type="match status" value="1"/>
</dbReference>
<dbReference type="GO" id="GO:0031012">
    <property type="term" value="C:extracellular matrix"/>
    <property type="evidence" value="ECO:0007669"/>
    <property type="project" value="TreeGrafter"/>
</dbReference>
<dbReference type="GO" id="GO:0061343">
    <property type="term" value="P:cell adhesion involved in heart morphogenesis"/>
    <property type="evidence" value="ECO:0007669"/>
    <property type="project" value="TreeGrafter"/>
</dbReference>
<keyword evidence="2" id="KW-1185">Reference proteome</keyword>
<proteinExistence type="predicted"/>
<dbReference type="EMBL" id="JBAMIC010000007">
    <property type="protein sequence ID" value="KAK7105978.1"/>
    <property type="molecule type" value="Genomic_DNA"/>
</dbReference>
<gene>
    <name evidence="1" type="ORF">V1264_017286</name>
</gene>
<dbReference type="AlphaFoldDB" id="A0AAN9GEF9"/>
<dbReference type="GO" id="GO:0007508">
    <property type="term" value="P:larval heart development"/>
    <property type="evidence" value="ECO:0007669"/>
    <property type="project" value="TreeGrafter"/>
</dbReference>
<organism evidence="1 2">
    <name type="scientific">Littorina saxatilis</name>
    <dbReference type="NCBI Taxonomy" id="31220"/>
    <lineage>
        <taxon>Eukaryota</taxon>
        <taxon>Metazoa</taxon>
        <taxon>Spiralia</taxon>
        <taxon>Lophotrochozoa</taxon>
        <taxon>Mollusca</taxon>
        <taxon>Gastropoda</taxon>
        <taxon>Caenogastropoda</taxon>
        <taxon>Littorinimorpha</taxon>
        <taxon>Littorinoidea</taxon>
        <taxon>Littorinidae</taxon>
        <taxon>Littorina</taxon>
    </lineage>
</organism>
<accession>A0AAN9GEF9</accession>
<dbReference type="PANTHER" id="PTHR33395:SF22">
    <property type="entry name" value="REVERSE TRANSCRIPTASE DOMAIN-CONTAINING PROTEIN"/>
    <property type="match status" value="1"/>
</dbReference>
<comment type="caution">
    <text evidence="1">The sequence shown here is derived from an EMBL/GenBank/DDBJ whole genome shotgun (WGS) entry which is preliminary data.</text>
</comment>